<sequence>MEVSGLIFGVIPLVLEAVKNYRKVCSTLHTFRHYSREVRRVEKQFNVCRQIFLNECNLLLQIVAPDDYSHDMLADRSHEFWETHAHLEEDLNKCLSDGYGACKIIILETRDMLIDLEESLSSFDVLANHKRRHEKLKSAIHRVRDSVKIAFDKSTYDATLSRLRERNSDLIALRSQIREFHKNRNDLATPSANSLPRHCQSVNSASKTLHEALSGAWNCLSSSHETHYGKLCVEAQAQNAVRLDMALSHNILAEDPTQMRDRGSDHTWVYVQSVKLDETTTSNRHITFQPTATDNLTELSATLQQARQDTRYYLNSFLQNDLADSESSRPTKRRKVASINAATVSLDEISHIQNLCQEIERNDSPDTMLGSGHCLGYLESPRLFKHVIYMNERESASESQGIVNLKALLQQTEKRPVAIDPASKFKIAQKLAIAILQYHSTSWLKNDWRLEDIAYFGDFQRPTEKSLRTLHLTFCFSRNAELQESETTRVNKDTKTGLSLQGDDEDIQLQYGINNLTLFSLGVALLEMACHQSLEVLAATQNPIVVARKLASSIRPLGSRYQRIVQQCLQCDFGQGSDLTKHELQDAIYGAIICPLDDMIKSLSME</sequence>
<organism evidence="1 2">
    <name type="scientific">Penicillium steckii</name>
    <dbReference type="NCBI Taxonomy" id="303698"/>
    <lineage>
        <taxon>Eukaryota</taxon>
        <taxon>Fungi</taxon>
        <taxon>Dikarya</taxon>
        <taxon>Ascomycota</taxon>
        <taxon>Pezizomycotina</taxon>
        <taxon>Eurotiomycetes</taxon>
        <taxon>Eurotiomycetidae</taxon>
        <taxon>Eurotiales</taxon>
        <taxon>Aspergillaceae</taxon>
        <taxon>Penicillium</taxon>
    </lineage>
</organism>
<dbReference type="EMBL" id="MLKD01000013">
    <property type="protein sequence ID" value="OQE20387.1"/>
    <property type="molecule type" value="Genomic_DNA"/>
</dbReference>
<evidence type="ECO:0000313" key="1">
    <source>
        <dbReference type="EMBL" id="OQE20387.1"/>
    </source>
</evidence>
<keyword evidence="2" id="KW-1185">Reference proteome</keyword>
<dbReference type="STRING" id="303698.A0A1V6T254"/>
<evidence type="ECO:0008006" key="3">
    <source>
        <dbReference type="Google" id="ProtNLM"/>
    </source>
</evidence>
<comment type="caution">
    <text evidence="1">The sequence shown here is derived from an EMBL/GenBank/DDBJ whole genome shotgun (WGS) entry which is preliminary data.</text>
</comment>
<dbReference type="PANTHER" id="PTHR35186:SF4">
    <property type="entry name" value="PRION-INHIBITION AND PROPAGATION HELO DOMAIN-CONTAINING PROTEIN"/>
    <property type="match status" value="1"/>
</dbReference>
<dbReference type="OrthoDB" id="20872at2759"/>
<gene>
    <name evidence="1" type="ORF">PENSTE_c013G09266</name>
</gene>
<dbReference type="PANTHER" id="PTHR35186">
    <property type="entry name" value="ANK_REP_REGION DOMAIN-CONTAINING PROTEIN"/>
    <property type="match status" value="1"/>
</dbReference>
<protein>
    <recommendedName>
        <fullName evidence="3">Prion-inhibition and propagation HeLo domain-containing protein</fullName>
    </recommendedName>
</protein>
<proteinExistence type="predicted"/>
<dbReference type="Proteomes" id="UP000191285">
    <property type="component" value="Unassembled WGS sequence"/>
</dbReference>
<accession>A0A1V6T254</accession>
<reference evidence="2" key="1">
    <citation type="journal article" date="2017" name="Nat. Microbiol.">
        <title>Global analysis of biosynthetic gene clusters reveals vast potential of secondary metabolite production in Penicillium species.</title>
        <authorList>
            <person name="Nielsen J.C."/>
            <person name="Grijseels S."/>
            <person name="Prigent S."/>
            <person name="Ji B."/>
            <person name="Dainat J."/>
            <person name="Nielsen K.F."/>
            <person name="Frisvad J.C."/>
            <person name="Workman M."/>
            <person name="Nielsen J."/>
        </authorList>
    </citation>
    <scope>NUCLEOTIDE SEQUENCE [LARGE SCALE GENOMIC DNA]</scope>
    <source>
        <strain evidence="2">IBT 24891</strain>
    </source>
</reference>
<dbReference type="AlphaFoldDB" id="A0A1V6T254"/>
<name>A0A1V6T254_9EURO</name>
<evidence type="ECO:0000313" key="2">
    <source>
        <dbReference type="Proteomes" id="UP000191285"/>
    </source>
</evidence>